<dbReference type="Pfam" id="PF10825">
    <property type="entry name" value="DUF2752"/>
    <property type="match status" value="1"/>
</dbReference>
<evidence type="ECO:0000313" key="3">
    <source>
        <dbReference type="Proteomes" id="UP001485226"/>
    </source>
</evidence>
<proteinExistence type="predicted"/>
<protein>
    <submittedName>
        <fullName evidence="2">DUF2752 domain-containing protein</fullName>
    </submittedName>
</protein>
<dbReference type="InterPro" id="IPR021215">
    <property type="entry name" value="DUF2752"/>
</dbReference>
<name>A0ABU9IUD7_9FLAO</name>
<dbReference type="EMBL" id="JBBYHS010000019">
    <property type="protein sequence ID" value="MEL1255503.1"/>
    <property type="molecule type" value="Genomic_DNA"/>
</dbReference>
<keyword evidence="3" id="KW-1185">Reference proteome</keyword>
<feature type="transmembrane region" description="Helical" evidence="1">
    <location>
        <begin position="71"/>
        <end position="89"/>
    </location>
</feature>
<keyword evidence="1" id="KW-0472">Membrane</keyword>
<organism evidence="2 3">
    <name type="scientific">Flavobacterium calami</name>
    <dbReference type="NCBI Taxonomy" id="3139144"/>
    <lineage>
        <taxon>Bacteria</taxon>
        <taxon>Pseudomonadati</taxon>
        <taxon>Bacteroidota</taxon>
        <taxon>Flavobacteriia</taxon>
        <taxon>Flavobacteriales</taxon>
        <taxon>Flavobacteriaceae</taxon>
        <taxon>Flavobacterium</taxon>
    </lineage>
</organism>
<sequence length="94" mass="11311">MGLEKYMLPCLFKTLFGFECLGCGFQRSLFLLFEGRFFDAFKMYPAIYTTLFFLFFGLLYFLKKSENHKKLLWFFAIANGFFMIGGYYYKHFNL</sequence>
<keyword evidence="1" id="KW-1133">Transmembrane helix</keyword>
<dbReference type="Proteomes" id="UP001485226">
    <property type="component" value="Unassembled WGS sequence"/>
</dbReference>
<evidence type="ECO:0000256" key="1">
    <source>
        <dbReference type="SAM" id="Phobius"/>
    </source>
</evidence>
<comment type="caution">
    <text evidence="2">The sequence shown here is derived from an EMBL/GenBank/DDBJ whole genome shotgun (WGS) entry which is preliminary data.</text>
</comment>
<dbReference type="RefSeq" id="WP_341694241.1">
    <property type="nucleotide sequence ID" value="NZ_JBBYHS010000019.1"/>
</dbReference>
<reference evidence="2 3" key="1">
    <citation type="submission" date="2024-04" db="EMBL/GenBank/DDBJ databases">
        <title>Flavobacterium sp. DGU38 16S ribosomal RNA gene Genome sequencing and assembly.</title>
        <authorList>
            <person name="Park S."/>
        </authorList>
    </citation>
    <scope>NUCLEOTIDE SEQUENCE [LARGE SCALE GENOMIC DNA]</scope>
    <source>
        <strain evidence="2 3">DGU38</strain>
    </source>
</reference>
<gene>
    <name evidence="2" type="ORF">AAEO57_17055</name>
</gene>
<accession>A0ABU9IUD7</accession>
<keyword evidence="1" id="KW-0812">Transmembrane</keyword>
<evidence type="ECO:0000313" key="2">
    <source>
        <dbReference type="EMBL" id="MEL1255503.1"/>
    </source>
</evidence>
<feature type="transmembrane region" description="Helical" evidence="1">
    <location>
        <begin position="46"/>
        <end position="62"/>
    </location>
</feature>